<dbReference type="GO" id="GO:0005886">
    <property type="term" value="C:plasma membrane"/>
    <property type="evidence" value="ECO:0007669"/>
    <property type="project" value="UniProtKB-SubCell"/>
</dbReference>
<evidence type="ECO:0000256" key="4">
    <source>
        <dbReference type="ARBA" id="ARBA00022989"/>
    </source>
</evidence>
<organism evidence="8 9">
    <name type="scientific">Agromyces cerinus subsp. cerinus</name>
    <dbReference type="NCBI Taxonomy" id="232089"/>
    <lineage>
        <taxon>Bacteria</taxon>
        <taxon>Bacillati</taxon>
        <taxon>Actinomycetota</taxon>
        <taxon>Actinomycetes</taxon>
        <taxon>Micrococcales</taxon>
        <taxon>Microbacteriaceae</taxon>
        <taxon>Agromyces</taxon>
    </lineage>
</organism>
<protein>
    <submittedName>
        <fullName evidence="8">Nucleoside ABC transporter membrane protein</fullName>
    </submittedName>
</protein>
<feature type="transmembrane region" description="Helical" evidence="7">
    <location>
        <begin position="173"/>
        <end position="196"/>
    </location>
</feature>
<evidence type="ECO:0000256" key="3">
    <source>
        <dbReference type="ARBA" id="ARBA00022692"/>
    </source>
</evidence>
<reference evidence="9" key="1">
    <citation type="submission" date="2016-11" db="EMBL/GenBank/DDBJ databases">
        <authorList>
            <person name="Varghese N."/>
            <person name="Submissions S."/>
        </authorList>
    </citation>
    <scope>NUCLEOTIDE SEQUENCE [LARGE SCALE GENOMIC DNA]</scope>
    <source>
        <strain evidence="9">DSM 8595</strain>
    </source>
</reference>
<feature type="transmembrane region" description="Helical" evidence="7">
    <location>
        <begin position="205"/>
        <end position="223"/>
    </location>
</feature>
<comment type="subcellular location">
    <subcellularLocation>
        <location evidence="1">Cell membrane</location>
        <topology evidence="1">Multi-pass membrane protein</topology>
    </subcellularLocation>
</comment>
<dbReference type="OrthoDB" id="45037at2"/>
<dbReference type="EMBL" id="FSRJ01000001">
    <property type="protein sequence ID" value="SIN70097.1"/>
    <property type="molecule type" value="Genomic_DNA"/>
</dbReference>
<feature type="transmembrane region" description="Helical" evidence="7">
    <location>
        <begin position="86"/>
        <end position="105"/>
    </location>
</feature>
<keyword evidence="9" id="KW-1185">Reference proteome</keyword>
<keyword evidence="3 7" id="KW-0812">Transmembrane</keyword>
<feature type="transmembrane region" description="Helical" evidence="7">
    <location>
        <begin position="356"/>
        <end position="373"/>
    </location>
</feature>
<dbReference type="AlphaFoldDB" id="A0A1N6DH96"/>
<evidence type="ECO:0000256" key="7">
    <source>
        <dbReference type="SAM" id="Phobius"/>
    </source>
</evidence>
<dbReference type="InterPro" id="IPR001851">
    <property type="entry name" value="ABC_transp_permease"/>
</dbReference>
<feature type="transmembrane region" description="Helical" evidence="7">
    <location>
        <begin position="257"/>
        <end position="275"/>
    </location>
</feature>
<accession>A0A1N6DH96</accession>
<dbReference type="Proteomes" id="UP000184699">
    <property type="component" value="Unassembled WGS sequence"/>
</dbReference>
<evidence type="ECO:0000256" key="6">
    <source>
        <dbReference type="SAM" id="MobiDB-lite"/>
    </source>
</evidence>
<keyword evidence="2" id="KW-1003">Cell membrane</keyword>
<proteinExistence type="predicted"/>
<evidence type="ECO:0000313" key="8">
    <source>
        <dbReference type="EMBL" id="SIN70097.1"/>
    </source>
</evidence>
<dbReference type="PANTHER" id="PTHR47089">
    <property type="entry name" value="ABC TRANSPORTER, PERMEASE PROTEIN"/>
    <property type="match status" value="1"/>
</dbReference>
<dbReference type="GO" id="GO:0022857">
    <property type="term" value="F:transmembrane transporter activity"/>
    <property type="evidence" value="ECO:0007669"/>
    <property type="project" value="InterPro"/>
</dbReference>
<dbReference type="RefSeq" id="WP_084183504.1">
    <property type="nucleotide sequence ID" value="NZ_FSRJ01000001.1"/>
</dbReference>
<dbReference type="CDD" id="cd06580">
    <property type="entry name" value="TM_PBP1_transp_TpRbsC_like"/>
    <property type="match status" value="1"/>
</dbReference>
<gene>
    <name evidence="8" type="ORF">SAMN05443544_0214</name>
</gene>
<feature type="transmembrane region" description="Helical" evidence="7">
    <location>
        <begin position="125"/>
        <end position="144"/>
    </location>
</feature>
<dbReference type="PANTHER" id="PTHR47089:SF1">
    <property type="entry name" value="GUANOSINE ABC TRANSPORTER PERMEASE PROTEIN NUPP"/>
    <property type="match status" value="1"/>
</dbReference>
<sequence length="429" mass="45122">MSADRPESPQSEAQPAQPAKTADPAEAPEPSRWHNVFREITTGNAIISVLAVVLALIVGAVMIAFTNKDVQAASVYFFARPGDMLAAIWDSVAGAYSALFQGSIYNFRRPGFADGIKPFTETLTFATPLIAAGLGVALGFRVGLFNIGGRGQMLIAAALGGWVGFALDLPPVLHMVVALLVGIAGGALWAGIVGLLKARTGAHEVITTIMLNYVAFYLVSYWLREGFLKTPGSNNPKSPATKATAVFPDLLGPEYNLHFGFILVIAATVFAWWLLSRSNLGFKFRAVGENPNAARVAGISVKRMYVYAMLLSGGLIGLAGVNQVLGTTTSGFGAGIDSGIGFDAITVALLGRSRPWGVFIAGILFGAFKAGGFSMQAAEGVPIDIVLVVQSLIVLFIAAPPLVRAIFRLPSPDTVRRATPSVTKEVAAK</sequence>
<evidence type="ECO:0000256" key="2">
    <source>
        <dbReference type="ARBA" id="ARBA00022475"/>
    </source>
</evidence>
<feature type="transmembrane region" description="Helical" evidence="7">
    <location>
        <begin position="305"/>
        <end position="325"/>
    </location>
</feature>
<dbReference type="Pfam" id="PF02653">
    <property type="entry name" value="BPD_transp_2"/>
    <property type="match status" value="1"/>
</dbReference>
<feature type="region of interest" description="Disordered" evidence="6">
    <location>
        <begin position="1"/>
        <end position="30"/>
    </location>
</feature>
<name>A0A1N6DH96_9MICO</name>
<keyword evidence="5 7" id="KW-0472">Membrane</keyword>
<feature type="transmembrane region" description="Helical" evidence="7">
    <location>
        <begin position="385"/>
        <end position="407"/>
    </location>
</feature>
<feature type="transmembrane region" description="Helical" evidence="7">
    <location>
        <begin position="45"/>
        <end position="65"/>
    </location>
</feature>
<evidence type="ECO:0000256" key="5">
    <source>
        <dbReference type="ARBA" id="ARBA00023136"/>
    </source>
</evidence>
<keyword evidence="4 7" id="KW-1133">Transmembrane helix</keyword>
<feature type="transmembrane region" description="Helical" evidence="7">
    <location>
        <begin position="331"/>
        <end position="349"/>
    </location>
</feature>
<evidence type="ECO:0000256" key="1">
    <source>
        <dbReference type="ARBA" id="ARBA00004651"/>
    </source>
</evidence>
<dbReference type="STRING" id="232089.SAMN05443544_0214"/>
<evidence type="ECO:0000313" key="9">
    <source>
        <dbReference type="Proteomes" id="UP000184699"/>
    </source>
</evidence>